<evidence type="ECO:0000256" key="1">
    <source>
        <dbReference type="SAM" id="SignalP"/>
    </source>
</evidence>
<protein>
    <submittedName>
        <fullName evidence="2">Uncharacterized protein</fullName>
    </submittedName>
</protein>
<dbReference type="Pfam" id="PF20341">
    <property type="entry name" value="DUF6636"/>
    <property type="match status" value="1"/>
</dbReference>
<evidence type="ECO:0000313" key="3">
    <source>
        <dbReference type="Proteomes" id="UP000262379"/>
    </source>
</evidence>
<keyword evidence="1" id="KW-0732">Signal</keyword>
<proteinExistence type="predicted"/>
<comment type="caution">
    <text evidence="2">The sequence shown here is derived from an EMBL/GenBank/DDBJ whole genome shotgun (WGS) entry which is preliminary data.</text>
</comment>
<dbReference type="Proteomes" id="UP000262379">
    <property type="component" value="Unassembled WGS sequence"/>
</dbReference>
<reference evidence="3" key="1">
    <citation type="submission" date="2018-08" db="EMBL/GenBank/DDBJ databases">
        <authorList>
            <person name="Im W.T."/>
        </authorList>
    </citation>
    <scope>NUCLEOTIDE SEQUENCE [LARGE SCALE GENOMIC DNA]</scope>
    <source>
        <strain evidence="3">LA-28</strain>
    </source>
</reference>
<name>A0A371X223_9HYPH</name>
<feature type="chain" id="PRO_5016614665" evidence="1">
    <location>
        <begin position="23"/>
        <end position="136"/>
    </location>
</feature>
<feature type="signal peptide" evidence="1">
    <location>
        <begin position="1"/>
        <end position="22"/>
    </location>
</feature>
<dbReference type="EMBL" id="QURN01000027">
    <property type="protein sequence ID" value="RFC63278.1"/>
    <property type="molecule type" value="Genomic_DNA"/>
</dbReference>
<dbReference type="AlphaFoldDB" id="A0A371X223"/>
<accession>A0A371X223</accession>
<gene>
    <name evidence="2" type="ORF">DY251_20730</name>
</gene>
<evidence type="ECO:0000313" key="2">
    <source>
        <dbReference type="EMBL" id="RFC63278.1"/>
    </source>
</evidence>
<dbReference type="InterPro" id="IPR046576">
    <property type="entry name" value="DUF6636"/>
</dbReference>
<organism evidence="2 3">
    <name type="scientific">Mesorhizobium denitrificans</name>
    <dbReference type="NCBI Taxonomy" id="2294114"/>
    <lineage>
        <taxon>Bacteria</taxon>
        <taxon>Pseudomonadati</taxon>
        <taxon>Pseudomonadota</taxon>
        <taxon>Alphaproteobacteria</taxon>
        <taxon>Hyphomicrobiales</taxon>
        <taxon>Phyllobacteriaceae</taxon>
        <taxon>Mesorhizobium</taxon>
    </lineage>
</organism>
<sequence>MVFVRKPILMFAAVLSSAPAMAQDISFRSPTGNIHCMIFTGSYTGARCDLSQFKSSYKRPADCDLDFGYAFEVGAQGKGEPLCAGDTVKDPKAVVLDYGHSVSAGGMTCTSAKTGMTCKNRAGHGFTVARAKQKVF</sequence>
<keyword evidence="3" id="KW-1185">Reference proteome</keyword>